<dbReference type="PANTHER" id="PTHR33099">
    <property type="entry name" value="FE2OG DIOXYGENASE DOMAIN-CONTAINING PROTEIN"/>
    <property type="match status" value="1"/>
</dbReference>
<protein>
    <submittedName>
        <fullName evidence="2">Uncharacterized protein</fullName>
    </submittedName>
</protein>
<reference evidence="2" key="1">
    <citation type="submission" date="2023-03" db="EMBL/GenBank/DDBJ databases">
        <title>Massive genome expansion in bonnet fungi (Mycena s.s.) driven by repeated elements and novel gene families across ecological guilds.</title>
        <authorList>
            <consortium name="Lawrence Berkeley National Laboratory"/>
            <person name="Harder C.B."/>
            <person name="Miyauchi S."/>
            <person name="Viragh M."/>
            <person name="Kuo A."/>
            <person name="Thoen E."/>
            <person name="Andreopoulos B."/>
            <person name="Lu D."/>
            <person name="Skrede I."/>
            <person name="Drula E."/>
            <person name="Henrissat B."/>
            <person name="Morin E."/>
            <person name="Kohler A."/>
            <person name="Barry K."/>
            <person name="LaButti K."/>
            <person name="Morin E."/>
            <person name="Salamov A."/>
            <person name="Lipzen A."/>
            <person name="Mereny Z."/>
            <person name="Hegedus B."/>
            <person name="Baldrian P."/>
            <person name="Stursova M."/>
            <person name="Weitz H."/>
            <person name="Taylor A."/>
            <person name="Grigoriev I.V."/>
            <person name="Nagy L.G."/>
            <person name="Martin F."/>
            <person name="Kauserud H."/>
        </authorList>
    </citation>
    <scope>NUCLEOTIDE SEQUENCE</scope>
    <source>
        <strain evidence="2">CBHHK200</strain>
    </source>
</reference>
<gene>
    <name evidence="2" type="ORF">C8F04DRAFT_100818</name>
</gene>
<dbReference type="Proteomes" id="UP001218188">
    <property type="component" value="Unassembled WGS sequence"/>
</dbReference>
<feature type="compositionally biased region" description="Basic and acidic residues" evidence="1">
    <location>
        <begin position="1"/>
        <end position="11"/>
    </location>
</feature>
<feature type="region of interest" description="Disordered" evidence="1">
    <location>
        <begin position="1"/>
        <end position="60"/>
    </location>
</feature>
<accession>A0AAD6SIZ5</accession>
<keyword evidence="3" id="KW-1185">Reference proteome</keyword>
<feature type="region of interest" description="Disordered" evidence="1">
    <location>
        <begin position="1164"/>
        <end position="1184"/>
    </location>
</feature>
<feature type="compositionally biased region" description="Acidic residues" evidence="1">
    <location>
        <begin position="40"/>
        <end position="51"/>
    </location>
</feature>
<dbReference type="AlphaFoldDB" id="A0AAD6SIZ5"/>
<evidence type="ECO:0000313" key="2">
    <source>
        <dbReference type="EMBL" id="KAJ7026965.1"/>
    </source>
</evidence>
<dbReference type="EMBL" id="JARJCM010000131">
    <property type="protein sequence ID" value="KAJ7026965.1"/>
    <property type="molecule type" value="Genomic_DNA"/>
</dbReference>
<proteinExistence type="predicted"/>
<dbReference type="PANTHER" id="PTHR33099:SF7">
    <property type="entry name" value="MYND-TYPE DOMAIN-CONTAINING PROTEIN"/>
    <property type="match status" value="1"/>
</dbReference>
<organism evidence="2 3">
    <name type="scientific">Mycena alexandri</name>
    <dbReference type="NCBI Taxonomy" id="1745969"/>
    <lineage>
        <taxon>Eukaryota</taxon>
        <taxon>Fungi</taxon>
        <taxon>Dikarya</taxon>
        <taxon>Basidiomycota</taxon>
        <taxon>Agaricomycotina</taxon>
        <taxon>Agaricomycetes</taxon>
        <taxon>Agaricomycetidae</taxon>
        <taxon>Agaricales</taxon>
        <taxon>Marasmiineae</taxon>
        <taxon>Mycenaceae</taxon>
        <taxon>Mycena</taxon>
    </lineage>
</organism>
<feature type="compositionally biased region" description="Acidic residues" evidence="1">
    <location>
        <begin position="12"/>
        <end position="21"/>
    </location>
</feature>
<comment type="caution">
    <text evidence="2">The sequence shown here is derived from an EMBL/GenBank/DDBJ whole genome shotgun (WGS) entry which is preliminary data.</text>
</comment>
<sequence length="1184" mass="131017">MEFVPRPKEVIDIADDSDDEGATVQKSLPQLGPENSFSDFESDDDDESENEVEQKPLIAPSTDIKEDFGAALEEGFDFDGVFAFSQRYAMSVAPNPCLTIDGLGTVGIPLSERDARAMIAASPNGDGTNTTGTWEILAEKIHFANPGWDIWIQKTTGVAASTALTAYTAASPSFVLKKLMVHEPSSHTTHYKEPIDDDESITKIGDFIVILPGTFEGAQLQLRHAGQTKSLNFAHQSGLLTSVVAAYSGVEHTLCGVSSGYRLSLVYDIVQPITQAGYRPVLPEMQGATQKLHNIMLSWKQDTSGEAPAFLACLLQHKYAKTPKFRAKSLTGADALLVSHLHPLARELKFRIYLAHVQVTVETPCEAEDDGYEERCGYGGYGGGWGRRRYGRYGYDPYDDEDDDEDMEIDEMEFEENEEETEERLLVTQVVDLQGMPVAVDLDLRVDDLLNGVVTDEVPDKESFERDERTTATRTKIYNRTVVLIWPKDGDADLSVSVGDVYDYACNALKNSLTISPTAREKKLVDQLLHCCQTRRQEPKLRQVVQVLRESADRWNDVQMLLRAVKACGVDKNSDLMGLEGFVSAYQAFGWDALKDFYTEAMTNDESNSRRHTLLARLTQMAVDEEDAEVSAWCRDQADRVLRSLSKIDAAQIPWLTDLGLSRGGEFLRDVIFPQLHAQKLHRSFWIPFIQQLQLRMADIPTSSPTVVQGLIVQCVQESVRTLPAFPTKVIKSSYPYPGMVAGAGREEKNSEAVLKVIKLCVDTKNEDLCGEIFTKMRNAAAGGKYPSQFPPWLYYTELSPALILYIQSVATPNTLDVVFRPFFLDVIASLASAARVSPTGKPITPCPLNDAHKSIIMTAARKAGGISALQQRLNATTLKGHDTSTLQALVRSIAKEFPRQQLHDAGSLQAYTEVVIALVRLAIDTFNTAPVPYYHASPSDQMIRMVQFCFELGAQSQCQRLLLRLEPPPANSTVAQHVSKVLAPFLPVLQRYLVSQRLDFQTEPYKKFAVAVVKSFAEKVMAQKPSEAVPTAQLQAIGCRACAECQQLKAFFVSDQPTISFARVQTIRTHLERQLYALRTLGVTFETIRAGSPHTLKITKPASMTALGLWTANSQAGKTLLKALGDPAMQMRILGADYQWVYARIHGAHAAPLPLSNANHMNAQKRSATDVHPGVPVSKKPRT</sequence>
<name>A0AAD6SIZ5_9AGAR</name>
<evidence type="ECO:0000256" key="1">
    <source>
        <dbReference type="SAM" id="MobiDB-lite"/>
    </source>
</evidence>
<evidence type="ECO:0000313" key="3">
    <source>
        <dbReference type="Proteomes" id="UP001218188"/>
    </source>
</evidence>